<dbReference type="EMBL" id="OM645183">
    <property type="protein sequence ID" value="WAX23734.1"/>
    <property type="molecule type" value="Viral_cRNA"/>
</dbReference>
<evidence type="ECO:0000313" key="3">
    <source>
        <dbReference type="EMBL" id="WAX23734.1"/>
    </source>
</evidence>
<dbReference type="GO" id="GO:0003968">
    <property type="term" value="F:RNA-directed RNA polymerase activity"/>
    <property type="evidence" value="ECO:0007669"/>
    <property type="project" value="UniProtKB-KW"/>
</dbReference>
<feature type="compositionally biased region" description="Polar residues" evidence="1">
    <location>
        <begin position="1653"/>
        <end position="1664"/>
    </location>
</feature>
<dbReference type="Gene3D" id="3.90.70.80">
    <property type="match status" value="1"/>
</dbReference>
<keyword evidence="3" id="KW-0548">Nucleotidyltransferase</keyword>
<dbReference type="GO" id="GO:0006351">
    <property type="term" value="P:DNA-templated transcription"/>
    <property type="evidence" value="ECO:0007669"/>
    <property type="project" value="InterPro"/>
</dbReference>
<feature type="compositionally biased region" description="Basic and acidic residues" evidence="1">
    <location>
        <begin position="199"/>
        <end position="211"/>
    </location>
</feature>
<feature type="region of interest" description="Disordered" evidence="1">
    <location>
        <begin position="190"/>
        <end position="211"/>
    </location>
</feature>
<gene>
    <name evidence="3" type="primary">L</name>
</gene>
<name>A0A9Y1HTN0_9VIRU</name>
<keyword evidence="3" id="KW-0808">Transferase</keyword>
<evidence type="ECO:0000259" key="2">
    <source>
        <dbReference type="Pfam" id="PF04196"/>
    </source>
</evidence>
<feature type="domain" description="RNA-dependent RNA polymerase bunyaviral" evidence="2">
    <location>
        <begin position="1998"/>
        <end position="2663"/>
    </location>
</feature>
<dbReference type="GO" id="GO:0019079">
    <property type="term" value="P:viral genome replication"/>
    <property type="evidence" value="ECO:0007669"/>
    <property type="project" value="InterPro"/>
</dbReference>
<feature type="compositionally biased region" description="Low complexity" evidence="1">
    <location>
        <begin position="1640"/>
        <end position="1652"/>
    </location>
</feature>
<protein>
    <submittedName>
        <fullName evidence="3">RNA-directed RNA polymerase</fullName>
    </submittedName>
</protein>
<feature type="region of interest" description="Disordered" evidence="1">
    <location>
        <begin position="1628"/>
        <end position="1664"/>
    </location>
</feature>
<proteinExistence type="predicted"/>
<reference evidence="3" key="1">
    <citation type="submission" date="2022-02" db="EMBL/GenBank/DDBJ databases">
        <title>Asian house shrews and their human-biting tick (Amblyomma helvolum) harbor a novel Orthonairovirus with potential human disease implications.</title>
        <authorList>
            <person name="Low D.H.W."/>
            <person name="Linster M."/>
            <person name="Ch'ng L."/>
            <person name="Kwak M.L."/>
            <person name="Borthwick S.A."/>
            <person name="Neves E.S."/>
            <person name="Jayakumar J."/>
            <person name="Su Y.C.F."/>
            <person name="Smith G.J.D."/>
            <person name="Mendenhall I.H."/>
        </authorList>
    </citation>
    <scope>NUCLEOTIDE SEQUENCE</scope>
    <source>
        <strain evidence="3">SM-26</strain>
    </source>
</reference>
<accession>A0A9Y1HTN0</accession>
<evidence type="ECO:0000256" key="1">
    <source>
        <dbReference type="SAM" id="MobiDB-lite"/>
    </source>
</evidence>
<keyword evidence="3" id="KW-0696">RNA-directed RNA polymerase</keyword>
<dbReference type="InterPro" id="IPR007322">
    <property type="entry name" value="RNA_pol_bunyavir"/>
</dbReference>
<organism evidence="3">
    <name type="scientific">Cencurut virus</name>
    <dbReference type="NCBI Taxonomy" id="2996457"/>
    <lineage>
        <taxon>Viruses</taxon>
        <taxon>Riboviria</taxon>
        <taxon>Orthornavirae</taxon>
        <taxon>Negarnaviricota</taxon>
        <taxon>Polyploviricotina</taxon>
        <taxon>Bunyaviricetes</taxon>
        <taxon>Hareavirales</taxon>
        <taxon>Nairoviridae</taxon>
        <taxon>Orthonairovirus</taxon>
        <taxon>Orthonairovirus sunci</taxon>
    </lineage>
</organism>
<sequence>MEAADILDGLNWEHLVESHYRTDAALDTQAFFHVNREKGDGNCFFRSLSRLQTGSPDNHLQFRLAIPEASDLYFEEEPEVRGLGLNRKEYLNKIVLEGEWAGSLEASLLSKYYKITIIIWCTDESGKIEYGLKFGDLKPTESVNLLMSGRSHFDSLVIRRNPNKSGRNRLSLLSRLESIEELVIDGELMPPTHTSEATHNAKETTKVSDNRTSRIVTEGRNIPMRVGRIIEQLFGCRLEFEINKGSLIILQEGTSLSGAQSLSKLGHVLLANDRSIKREYAECQLVISDVILNFLDTGHLLRLGFPGSGLHRCIPLLLDSFVHDVLIVVVSLMLSSFLYKSKPKYKRNFIVSCCKNKQISAGMLIKSLNQLKHGVLYNQPKLAIKQCCEFLFGKLVTKITKLTGRMNGTSILFLRSVDFSVLSLEQYLKLLEDLSSIDSQTKNFVSNEVASLHALNKSLADLETDALDSLPLIAGEKRRKGEINRSGLEGAKSSMIKAFFEEKNMLKFVNKSGKASGDFTIGNVLSYAYNLYLSRTSLGFTLEDTQQLTIEIKKLHELQESQSAEPVAIICEKLEHRFLSAFGQLPKDCSDECEILFEDARNAVNYAASWKHALRLKGTMYEGFFSKQYNWHYIPEDLKPSLVMCIQTLFPSKFTRFLERTQLHPEYRDLTPDFVMTQRLMMEGKERFSVVSSQLKVNQSCPDSVDAFPIIDKRNFPLPEVSVQEVDSVKRIVDRITDLAKQSNSRLNRFAFEENSVHFDAEKEYEQHQLLFVEVGYQTDVDGKIYTDTKKWKDVLRILALMDIKASLIVCVDNSATQINDWWINEDSVRLLKGSISYLFNKLGKNSPADVTDIVVGSINTQKIRSFLKSGSNTKTPLTLADVNETWECMSSFISNRPTGLKLESETMTPLRLSLVEGTVISEDGASDLIDMLKSNSDLITDEFERTKNKCTVNKDLSTAEEMLIGWLMEDLPGSRCSECVRGTLDDISKMSSNISKLSHLAGVLQLSNHLSCCHVDEVVVHNDSNIDMRTPSTDKVNHQTTISIDDDSMNTTELDKLIRLTLPGKTEKEKKIKRSVDCLIKLMMKESGIKSIKLPSGQIIVLDQKTERYIEGENVRKFNGDPHTVLDDNGKHESRKESIMKNLSSEKLKDYSKHVQDTIQRSMLKLDKQANSRCKVDGSLLQKILIDLDVPMTNEQIISKLKESFKQRSNFTRNNDKIIIRSPEDIAKYIESRKRTLIEPSKGPFGVDCLLFKEVASEAMLRYQSTSYQGCVDYTLNLIDVLLQFIWFQEIVIYAKICETFLRICTEFNRAGIKLLRVRHLDLNLAVKLPSNKKKNMLCILYDRNMEKLKDPFFLNRRQAVLGAAYPYILSTLYIQVLQQQRCVELLFSEPTTYLDSIRNRTSLLIDSLKKELMHVVGGRFEDAYRIRQKICGRSGNFLSKSGFEVFINTMSGLNVVYGLIMKDSLLLNSQPQNKQLQMLRYGMLNGLSRISCPKELGRKFSSSCRKIEENISRAYLQSTIYCSNRDIDFNIKGWKSTDLCPDIKIPCFTVYGVHVSTDRQLIFDIYNVHIYNKEMDDFEEGCIKVLEETADRHMMWENDLTESFKSEERFRASRLLMGYPNVKVGTAEGRAEPRRNGKNNSSAGSLAGSNVTRRSAKSSGSGSVNLFSRYSSISKPLSVSVGMEVEPDVLRSGRPAATGGPSYYIYKPNKASVLKDLLAIIRKNPNYTMGSYELIQAATEFAKFKYPPESLKSARMNPKNWTSISEVTETTSIIAAPKTTFSVKDAISVISSSQNKKIAKMLKNKLKKLGSLFTDTDTCKQDCSVLLSTVETLSDEQKRNIIDAIFVPSKLTIYNWKQILSKPLRETLLTHDGNVIYCWIKSLAVMVKSKLSKHLKFMDPNKSSRSVSSTLFSEAECSALLAVKELLTDRHRELDFSFLPASIESAWLKCIELNLQKLNIETITSNTMLVAEELSLLKNSYSRLLIMKRENPGASFVREEGNIRHLEKTFLSKYERYIVELANLLMFIAVSAPWCSHYKSLESYLVRHPEILDISDDETSTDPILSLSVPFVFTTFIMSKLEMVGFDLVSLEHKLRYLSKYVITLFTSNSEPFASSVANDELTISAGNDIEERLLSQTKRIFAKLGLSGKNYDFIWTIQMIANSNFNVCRKLTGRSEGERLPRSLRSKVVYEMIKLVGETGMAILQQIAFTKALHYSHRFFSVLAPKAQLGGSRDLLVQETSTKLIHATTETFSRSILGTTEDDGLTNPKLKEAILGTALDSLSTMRKVDGTLVEGSNTLYTFYRVVCISGDNTKWGPIHCCTFFSGMIQQLLKDHQDWVSLYKITFIKNICRQVEIPASSLKKILNVLKYKTENLNLSNVSENEARNLLGESQSYWSDLPYVSFLIKNYLSKGILAMNSYNHMGQGIHHATSSLLTSIMSELFQELCVYHYKKHFPNLTVEVQHAGSSDDYAKCIIVTGKVDRLQYSEYDNVFWNVTCRFKNMIMAVNRCCQMKDSVKTLTGDCFLEFYSEFMMGYRITPAVIKFIFTGLINSSVTSPSSLSQACHVSSQQAMYNSVPMLTNITFTLLRQQIFFNHVEAFTRRFGPLVLGSVSQFGRLYCPKYSNLIGSSITLEDSEAIVEACKQIQRWDVLFETSSRATLIADDTRSTESESSETSSFKSEKFGDFLLSDEKKVLTEQELLFMDVSHERARHTDTMSVEKAINKFYMESRDQIANNKDVLLNSVLCNSCEWMIEARKKCFLEVAFRMQCVLRVLCFGYYRSLTGQGTEKKVKASLCRDENQIIEDPMIQLLPEKLRRELDRLGISRMEVSELLPKFSGTESVAEIVAQKLISLNISTESYSAEVSRLKQTLTARNVLYGLAGGVKELSIPIYTIFLKSYFFKDNVFLNLNDRWPNKHSSNYRDSTGKKLDGKVVTKYPYWINVFLGCTISADRHSSLNIKSLFNDSLRCISILHNNEGLREMSLSMNQLRTVEKELSALILQFSNQNRQKLRIVESRPADYEMEANKVVITKSSLFTTKEGVRLKNNPAVVIGYLLDESSISEVKPTKVDFSSLLKDRFKLSQYFPSIMSVLQELKEESEEQLSISDAPDLDVAAKYVNYLTLLCRMMMQSQSTVTVFYMIKSNKYKNEPTVSDLVSYGIKEGRYLKLPELDMDITTYSVNYWKISQCISAIGQLPISSDDKRDILLGFMNWKVDSKCLDEECIMHKFDKAVCEELNDQTIINVLASELHTIKDKRERESLSDLVDYILSPRELIKKKPYLGTTSSFNTWGEGTRTGRFTYSSRSGESTGIFVGSKLHIYLSNDGIALLDETERHVLGWLSQRRTDILTVENHNLFLDLLPSTSEIGAKSSEGKLLSVVVDLANPKFLRYLEPQKAGKIRVVRIKKHILTVKKVKHFETECDPRLIWAKTGLSIVFDETSTDTLYHEALLRVKELIQSITGLKKVDKDLFSETQVIVTRLRFSSPILLNSLSLLHTFLVHAPVQALTEVNLKSRILSELVTSGAVAKGKLSRLLEKLETASFPFKSEPLVESDQKTFLDLSESMTESAMPLACWPEVQKQVELLGLGDFILSFDGEGRRGKVTWRLESKERFEESRIDGLLDLTSSLESGVLPGCLVPFAFYSTKMEVLVGLSKKAHEAIMNSRYSRKTVDYIILFTLFCFQSDKKNRRKGLCFTPGSLLSLIRSRIEVDEKVQLLAECAYDEVEILFKVQCVLPQDVQFTTKQAKVERVVKVLSSSMSRFVFDGECSLDRIKEIFKDVRLEKKEGITVLFKADTTSIGLFDYHLITFASIEDYHLVQSIKDLVMFLMGFEVQLEGDVDRVPNEEDEDIDLDDILGACRATKESEDKEIGAAVGKVEYSDDEY</sequence>
<dbReference type="Pfam" id="PF04196">
    <property type="entry name" value="Bunya_RdRp"/>
    <property type="match status" value="1"/>
</dbReference>